<accession>A0ACC2SWJ3</accession>
<sequence length="131" mass="14609">MASQNVIGIDLGTTNTCAAVYRDGHSQIIYNEQGNHITPSCVAFSRTGRVVGEGADFRDIGNIANIVTDIKRMMGHNFNDPHLQRIRLHWPFRVTNVNNKPSVEVSLYGRKVRFAPEELSAMILSKVKQNA</sequence>
<dbReference type="EMBL" id="QTSX02004278">
    <property type="protein sequence ID" value="KAJ9066758.1"/>
    <property type="molecule type" value="Genomic_DNA"/>
</dbReference>
<proteinExistence type="predicted"/>
<evidence type="ECO:0000313" key="1">
    <source>
        <dbReference type="EMBL" id="KAJ9066758.1"/>
    </source>
</evidence>
<keyword evidence="2" id="KW-1185">Reference proteome</keyword>
<dbReference type="Proteomes" id="UP001165960">
    <property type="component" value="Unassembled WGS sequence"/>
</dbReference>
<organism evidence="1 2">
    <name type="scientific">Entomophthora muscae</name>
    <dbReference type="NCBI Taxonomy" id="34485"/>
    <lineage>
        <taxon>Eukaryota</taxon>
        <taxon>Fungi</taxon>
        <taxon>Fungi incertae sedis</taxon>
        <taxon>Zoopagomycota</taxon>
        <taxon>Entomophthoromycotina</taxon>
        <taxon>Entomophthoromycetes</taxon>
        <taxon>Entomophthorales</taxon>
        <taxon>Entomophthoraceae</taxon>
        <taxon>Entomophthora</taxon>
    </lineage>
</organism>
<protein>
    <submittedName>
        <fullName evidence="1">Uncharacterized protein</fullName>
    </submittedName>
</protein>
<gene>
    <name evidence="1" type="ORF">DSO57_1006369</name>
</gene>
<name>A0ACC2SWJ3_9FUNG</name>
<reference evidence="1" key="1">
    <citation type="submission" date="2022-04" db="EMBL/GenBank/DDBJ databases">
        <title>Genome of the entomopathogenic fungus Entomophthora muscae.</title>
        <authorList>
            <person name="Elya C."/>
            <person name="Lovett B.R."/>
            <person name="Lee E."/>
            <person name="Macias A.M."/>
            <person name="Hajek A.E."/>
            <person name="De Bivort B.L."/>
            <person name="Kasson M.T."/>
            <person name="De Fine Licht H.H."/>
            <person name="Stajich J.E."/>
        </authorList>
    </citation>
    <scope>NUCLEOTIDE SEQUENCE</scope>
    <source>
        <strain evidence="1">Berkeley</strain>
    </source>
</reference>
<comment type="caution">
    <text evidence="1">The sequence shown here is derived from an EMBL/GenBank/DDBJ whole genome shotgun (WGS) entry which is preliminary data.</text>
</comment>
<evidence type="ECO:0000313" key="2">
    <source>
        <dbReference type="Proteomes" id="UP001165960"/>
    </source>
</evidence>